<feature type="chain" id="PRO_5011707479" evidence="8">
    <location>
        <begin position="23"/>
        <end position="437"/>
    </location>
</feature>
<dbReference type="PANTHER" id="PTHR30026:SF20">
    <property type="entry name" value="OUTER MEMBRANE PROTEIN TOLC"/>
    <property type="match status" value="1"/>
</dbReference>
<dbReference type="GO" id="GO:0015288">
    <property type="term" value="F:porin activity"/>
    <property type="evidence" value="ECO:0007669"/>
    <property type="project" value="TreeGrafter"/>
</dbReference>
<dbReference type="Gene3D" id="1.20.1600.10">
    <property type="entry name" value="Outer membrane efflux proteins (OEP)"/>
    <property type="match status" value="1"/>
</dbReference>
<evidence type="ECO:0000256" key="4">
    <source>
        <dbReference type="ARBA" id="ARBA00022452"/>
    </source>
</evidence>
<evidence type="ECO:0000256" key="1">
    <source>
        <dbReference type="ARBA" id="ARBA00004442"/>
    </source>
</evidence>
<dbReference type="EMBL" id="FNHH01000022">
    <property type="protein sequence ID" value="SDM75396.1"/>
    <property type="molecule type" value="Genomic_DNA"/>
</dbReference>
<feature type="signal peptide" evidence="8">
    <location>
        <begin position="1"/>
        <end position="22"/>
    </location>
</feature>
<sequence length="437" mass="49200">MNRKNFKRYIFLILLLAGNLQAQERLSLEQAVQLALENNYDIKLNKNDVEQAKNNVSRANAGMLPVVTGNFSTNNTVSNTKQTLSSGQTQERTGAKNSNLVYGPVLNWQVFDGFEMFARYDRLKELEQLGEANFKLTVQNTLADVINNYYDLVSQQQQIKALSGALDISRLRLKNSNNRFKIGKAAKLEVLAATVDLNTDTTNLLRQIDVYRSTKIRLNELLAREISTEFKVSDSIIIGNNLILAELQASASQLNPNLQSALINRRIAEINLKEVKANRYPDININSGYNFSKSTSELGFARTSTGRGLNYGLSASINIFNGYLQKRNEKNASLQIENSKLQYDKITQNISSQLASLYQTYQTNLELVRLEQENLGVAKQNMDITLEKFRIGSVAPLEFREAQRNYIDANARFTSSQFDAKLAEIALLQLSGKLNLQ</sequence>
<keyword evidence="8" id="KW-0732">Signal</keyword>
<dbReference type="InterPro" id="IPR051906">
    <property type="entry name" value="TolC-like"/>
</dbReference>
<keyword evidence="4" id="KW-1134">Transmembrane beta strand</keyword>
<name>A0A1G9VTP6_9SPHI</name>
<keyword evidence="10" id="KW-1185">Reference proteome</keyword>
<organism evidence="9 10">
    <name type="scientific">Daejeonella rubra</name>
    <dbReference type="NCBI Taxonomy" id="990371"/>
    <lineage>
        <taxon>Bacteria</taxon>
        <taxon>Pseudomonadati</taxon>
        <taxon>Bacteroidota</taxon>
        <taxon>Sphingobacteriia</taxon>
        <taxon>Sphingobacteriales</taxon>
        <taxon>Sphingobacteriaceae</taxon>
        <taxon>Daejeonella</taxon>
    </lineage>
</organism>
<protein>
    <submittedName>
        <fullName evidence="9">Outer membrane protein TolC</fullName>
    </submittedName>
</protein>
<accession>A0A1G9VTP6</accession>
<evidence type="ECO:0000313" key="10">
    <source>
        <dbReference type="Proteomes" id="UP000199226"/>
    </source>
</evidence>
<dbReference type="OrthoDB" id="9771205at2"/>
<dbReference type="PANTHER" id="PTHR30026">
    <property type="entry name" value="OUTER MEMBRANE PROTEIN TOLC"/>
    <property type="match status" value="1"/>
</dbReference>
<gene>
    <name evidence="9" type="ORF">SAMN05421813_12238</name>
</gene>
<evidence type="ECO:0000256" key="6">
    <source>
        <dbReference type="ARBA" id="ARBA00023136"/>
    </source>
</evidence>
<dbReference type="SUPFAM" id="SSF56954">
    <property type="entry name" value="Outer membrane efflux proteins (OEP)"/>
    <property type="match status" value="1"/>
</dbReference>
<reference evidence="10" key="1">
    <citation type="submission" date="2016-10" db="EMBL/GenBank/DDBJ databases">
        <authorList>
            <person name="Varghese N."/>
            <person name="Submissions S."/>
        </authorList>
    </citation>
    <scope>NUCLEOTIDE SEQUENCE [LARGE SCALE GENOMIC DNA]</scope>
    <source>
        <strain evidence="10">DSM 24536</strain>
    </source>
</reference>
<proteinExistence type="inferred from homology"/>
<dbReference type="Proteomes" id="UP000199226">
    <property type="component" value="Unassembled WGS sequence"/>
</dbReference>
<dbReference type="GO" id="GO:0015562">
    <property type="term" value="F:efflux transmembrane transporter activity"/>
    <property type="evidence" value="ECO:0007669"/>
    <property type="project" value="InterPro"/>
</dbReference>
<keyword evidence="7" id="KW-0998">Cell outer membrane</keyword>
<evidence type="ECO:0000256" key="7">
    <source>
        <dbReference type="ARBA" id="ARBA00023237"/>
    </source>
</evidence>
<dbReference type="InterPro" id="IPR003423">
    <property type="entry name" value="OMP_efflux"/>
</dbReference>
<evidence type="ECO:0000313" key="9">
    <source>
        <dbReference type="EMBL" id="SDM75396.1"/>
    </source>
</evidence>
<evidence type="ECO:0000256" key="5">
    <source>
        <dbReference type="ARBA" id="ARBA00022692"/>
    </source>
</evidence>
<dbReference type="GO" id="GO:1990281">
    <property type="term" value="C:efflux pump complex"/>
    <property type="evidence" value="ECO:0007669"/>
    <property type="project" value="TreeGrafter"/>
</dbReference>
<dbReference type="Pfam" id="PF02321">
    <property type="entry name" value="OEP"/>
    <property type="match status" value="2"/>
</dbReference>
<dbReference type="STRING" id="990371.SAMN05421813_12238"/>
<comment type="subcellular location">
    <subcellularLocation>
        <location evidence="1">Cell outer membrane</location>
    </subcellularLocation>
</comment>
<comment type="similarity">
    <text evidence="2">Belongs to the outer membrane factor (OMF) (TC 1.B.17) family.</text>
</comment>
<keyword evidence="3" id="KW-0813">Transport</keyword>
<evidence type="ECO:0000256" key="3">
    <source>
        <dbReference type="ARBA" id="ARBA00022448"/>
    </source>
</evidence>
<dbReference type="RefSeq" id="WP_090705798.1">
    <property type="nucleotide sequence ID" value="NZ_FNHH01000022.1"/>
</dbReference>
<evidence type="ECO:0000256" key="8">
    <source>
        <dbReference type="SAM" id="SignalP"/>
    </source>
</evidence>
<keyword evidence="5" id="KW-0812">Transmembrane</keyword>
<dbReference type="AlphaFoldDB" id="A0A1G9VTP6"/>
<keyword evidence="6" id="KW-0472">Membrane</keyword>
<evidence type="ECO:0000256" key="2">
    <source>
        <dbReference type="ARBA" id="ARBA00007613"/>
    </source>
</evidence>
<dbReference type="GO" id="GO:0009279">
    <property type="term" value="C:cell outer membrane"/>
    <property type="evidence" value="ECO:0007669"/>
    <property type="project" value="UniProtKB-SubCell"/>
</dbReference>